<accession>A0A934ML67</accession>
<dbReference type="RefSeq" id="WP_198881968.1">
    <property type="nucleotide sequence ID" value="NZ_JAEKJA010000007.1"/>
</dbReference>
<sequence length="154" mass="16618">MRNLAIIAMASLFVSGALAEEPEPHWYAGLGEAGGYARWGIPESDAVGFEVACHDDGVMLRPALYAMEEPAQTPDIRFDVDGTDYVRDATLSFNELDAAWQASATVGRNDALIDAMRRGSKLSYDFDPPLREGDAFTLSLSGSAKAIDQALQNC</sequence>
<feature type="signal peptide" evidence="1">
    <location>
        <begin position="1"/>
        <end position="19"/>
    </location>
</feature>
<proteinExistence type="predicted"/>
<evidence type="ECO:0000256" key="1">
    <source>
        <dbReference type="SAM" id="SignalP"/>
    </source>
</evidence>
<evidence type="ECO:0000313" key="3">
    <source>
        <dbReference type="Proteomes" id="UP000609531"/>
    </source>
</evidence>
<evidence type="ECO:0000313" key="2">
    <source>
        <dbReference type="EMBL" id="MBJ3776084.1"/>
    </source>
</evidence>
<keyword evidence="1" id="KW-0732">Signal</keyword>
<protein>
    <submittedName>
        <fullName evidence="2">Uncharacterized protein</fullName>
    </submittedName>
</protein>
<reference evidence="2" key="1">
    <citation type="submission" date="2020-12" db="EMBL/GenBank/DDBJ databases">
        <title>Bacterial taxonomy.</title>
        <authorList>
            <person name="Pan X."/>
        </authorList>
    </citation>
    <scope>NUCLEOTIDE SEQUENCE</scope>
    <source>
        <strain evidence="2">B2012</strain>
    </source>
</reference>
<keyword evidence="3" id="KW-1185">Reference proteome</keyword>
<dbReference type="EMBL" id="JAEKJA010000007">
    <property type="protein sequence ID" value="MBJ3776084.1"/>
    <property type="molecule type" value="Genomic_DNA"/>
</dbReference>
<gene>
    <name evidence="2" type="ORF">JCR33_10325</name>
</gene>
<dbReference type="Proteomes" id="UP000609531">
    <property type="component" value="Unassembled WGS sequence"/>
</dbReference>
<name>A0A934ML67_9HYPH</name>
<comment type="caution">
    <text evidence="2">The sequence shown here is derived from an EMBL/GenBank/DDBJ whole genome shotgun (WGS) entry which is preliminary data.</text>
</comment>
<organism evidence="2 3">
    <name type="scientific">Acuticoccus mangrovi</name>
    <dbReference type="NCBI Taxonomy" id="2796142"/>
    <lineage>
        <taxon>Bacteria</taxon>
        <taxon>Pseudomonadati</taxon>
        <taxon>Pseudomonadota</taxon>
        <taxon>Alphaproteobacteria</taxon>
        <taxon>Hyphomicrobiales</taxon>
        <taxon>Amorphaceae</taxon>
        <taxon>Acuticoccus</taxon>
    </lineage>
</organism>
<feature type="chain" id="PRO_5037871998" evidence="1">
    <location>
        <begin position="20"/>
        <end position="154"/>
    </location>
</feature>
<dbReference type="AlphaFoldDB" id="A0A934ML67"/>